<protein>
    <submittedName>
        <fullName evidence="1">Uncharacterized protein</fullName>
    </submittedName>
</protein>
<proteinExistence type="predicted"/>
<accession>A0A7U9DQS9</accession>
<dbReference type="Proteomes" id="UP000014062">
    <property type="component" value="Chromosome"/>
</dbReference>
<gene>
    <name evidence="1" type="ORF">SLI_2030</name>
</gene>
<sequence>MVAATRVDWKCPCQEMADTRSSPDGRRRESPCRACPGKRVHAAAGCPIMATCP</sequence>
<organism evidence="1 2">
    <name type="scientific">Streptomyces lividans 1326</name>
    <dbReference type="NCBI Taxonomy" id="1200984"/>
    <lineage>
        <taxon>Bacteria</taxon>
        <taxon>Bacillati</taxon>
        <taxon>Actinomycetota</taxon>
        <taxon>Actinomycetes</taxon>
        <taxon>Kitasatosporales</taxon>
        <taxon>Streptomycetaceae</taxon>
        <taxon>Streptomyces</taxon>
    </lineage>
</organism>
<dbReference type="AlphaFoldDB" id="A0A7U9DQS9"/>
<evidence type="ECO:0000313" key="1">
    <source>
        <dbReference type="EMBL" id="EOY46745.1"/>
    </source>
</evidence>
<evidence type="ECO:0000313" key="2">
    <source>
        <dbReference type="Proteomes" id="UP000014062"/>
    </source>
</evidence>
<reference evidence="2" key="1">
    <citation type="journal article" date="2013" name="Genome Biol. Evol.">
        <title>The genome sequence of Streptomyces lividans 66 reveals a novel tRNA-dependent peptide biosynthetic system within a metal-related genomic island.</title>
        <authorList>
            <person name="Cruz-Morales P."/>
            <person name="Vijgenboom E."/>
            <person name="Iruegas-Bocardo F."/>
            <person name="Girard G."/>
            <person name="Yanez-Guerra L.A."/>
            <person name="Ramos-Aboites H.E."/>
            <person name="Pernodet J.L."/>
            <person name="Anne J."/>
            <person name="van Wezel G.P."/>
            <person name="Barona-Gomez F."/>
        </authorList>
    </citation>
    <scope>NUCLEOTIDE SEQUENCE [LARGE SCALE GENOMIC DNA]</scope>
    <source>
        <strain evidence="2">1326</strain>
    </source>
</reference>
<name>A0A7U9DQS9_STRLI</name>
<dbReference type="EMBL" id="CM001889">
    <property type="protein sequence ID" value="EOY46745.1"/>
    <property type="molecule type" value="Genomic_DNA"/>
</dbReference>